<evidence type="ECO:0000313" key="2">
    <source>
        <dbReference type="EMBL" id="EGP93405.1"/>
    </source>
</evidence>
<feature type="region of interest" description="Disordered" evidence="1">
    <location>
        <begin position="23"/>
        <end position="64"/>
    </location>
</feature>
<organism evidence="2 3">
    <name type="scientific">Nitrosarchaeum koreense MY1</name>
    <dbReference type="NCBI Taxonomy" id="1001994"/>
    <lineage>
        <taxon>Archaea</taxon>
        <taxon>Nitrososphaerota</taxon>
        <taxon>Nitrososphaeria</taxon>
        <taxon>Nitrosopumilales</taxon>
        <taxon>Nitrosopumilaceae</taxon>
        <taxon>Nitrosarchaeum</taxon>
    </lineage>
</organism>
<sequence length="64" mass="6042">MGLLPTKITSRSSGSCLLSVDEVFGGEDNAGSGSGEDNAGSGSGEDNAGSGSGEDNAGSGSEDT</sequence>
<dbReference type="AlphaFoldDB" id="F9CVV3"/>
<dbReference type="EMBL" id="AFPU01000001">
    <property type="protein sequence ID" value="EGP93405.1"/>
    <property type="molecule type" value="Genomic_DNA"/>
</dbReference>
<accession>F9CVV3</accession>
<protein>
    <submittedName>
        <fullName evidence="2">Uncharacterized protein</fullName>
    </submittedName>
</protein>
<comment type="caution">
    <text evidence="2">The sequence shown here is derived from an EMBL/GenBank/DDBJ whole genome shotgun (WGS) entry which is preliminary data.</text>
</comment>
<evidence type="ECO:0000256" key="1">
    <source>
        <dbReference type="SAM" id="MobiDB-lite"/>
    </source>
</evidence>
<gene>
    <name evidence="2" type="ORF">MY1_0642</name>
</gene>
<evidence type="ECO:0000313" key="3">
    <source>
        <dbReference type="Proteomes" id="UP000004440"/>
    </source>
</evidence>
<dbReference type="STRING" id="1001994.MY1_0642"/>
<keyword evidence="3" id="KW-1185">Reference proteome</keyword>
<proteinExistence type="predicted"/>
<name>F9CVV3_9ARCH</name>
<reference evidence="2 3" key="1">
    <citation type="journal article" date="2011" name="J. Bacteriol.">
        <title>Genome Sequence of an Ammonia-Oxidizing Soil Archaeon, "Candidatus Nitrosoarchaeum koreensis" MY1.</title>
        <authorList>
            <person name="Kim B.K."/>
            <person name="Jung M.Y."/>
            <person name="Yu D.S."/>
            <person name="Park S.J."/>
            <person name="Oh T.K."/>
            <person name="Rhee S.K."/>
            <person name="Kim J.F."/>
        </authorList>
    </citation>
    <scope>NUCLEOTIDE SEQUENCE [LARGE SCALE GENOMIC DNA]</scope>
    <source>
        <strain evidence="2 3">MY1</strain>
    </source>
</reference>
<dbReference type="Proteomes" id="UP000004440">
    <property type="component" value="Unassembled WGS sequence"/>
</dbReference>